<keyword evidence="1" id="KW-0472">Membrane</keyword>
<feature type="transmembrane region" description="Helical" evidence="1">
    <location>
        <begin position="271"/>
        <end position="289"/>
    </location>
</feature>
<keyword evidence="1" id="KW-0812">Transmembrane</keyword>
<keyword evidence="1" id="KW-1133">Transmembrane helix</keyword>
<feature type="transmembrane region" description="Helical" evidence="1">
    <location>
        <begin position="164"/>
        <end position="186"/>
    </location>
</feature>
<feature type="transmembrane region" description="Helical" evidence="1">
    <location>
        <begin position="135"/>
        <end position="152"/>
    </location>
</feature>
<evidence type="ECO:0000256" key="1">
    <source>
        <dbReference type="SAM" id="Phobius"/>
    </source>
</evidence>
<evidence type="ECO:0008006" key="4">
    <source>
        <dbReference type="Google" id="ProtNLM"/>
    </source>
</evidence>
<evidence type="ECO:0000313" key="3">
    <source>
        <dbReference type="Proteomes" id="UP000178925"/>
    </source>
</evidence>
<feature type="transmembrane region" description="Helical" evidence="1">
    <location>
        <begin position="106"/>
        <end position="123"/>
    </location>
</feature>
<reference evidence="2 3" key="1">
    <citation type="journal article" date="2016" name="Nat. Commun.">
        <title>Thousands of microbial genomes shed light on interconnected biogeochemical processes in an aquifer system.</title>
        <authorList>
            <person name="Anantharaman K."/>
            <person name="Brown C.T."/>
            <person name="Hug L.A."/>
            <person name="Sharon I."/>
            <person name="Castelle C.J."/>
            <person name="Probst A.J."/>
            <person name="Thomas B.C."/>
            <person name="Singh A."/>
            <person name="Wilkins M.J."/>
            <person name="Karaoz U."/>
            <person name="Brodie E.L."/>
            <person name="Williams K.H."/>
            <person name="Hubbard S.S."/>
            <person name="Banfield J.F."/>
        </authorList>
    </citation>
    <scope>NUCLEOTIDE SEQUENCE [LARGE SCALE GENOMIC DNA]</scope>
</reference>
<dbReference type="SUPFAM" id="SSF103481">
    <property type="entry name" value="Multidrug resistance efflux transporter EmrE"/>
    <property type="match status" value="1"/>
</dbReference>
<name>A0A1F5SN68_9BACT</name>
<dbReference type="AlphaFoldDB" id="A0A1F5SN68"/>
<protein>
    <recommendedName>
        <fullName evidence="4">EamA domain-containing protein</fullName>
    </recommendedName>
</protein>
<dbReference type="EMBL" id="MFGC01000019">
    <property type="protein sequence ID" value="OGF28142.1"/>
    <property type="molecule type" value="Genomic_DNA"/>
</dbReference>
<comment type="caution">
    <text evidence="2">The sequence shown here is derived from an EMBL/GenBank/DDBJ whole genome shotgun (WGS) entry which is preliminary data.</text>
</comment>
<feature type="transmembrane region" description="Helical" evidence="1">
    <location>
        <begin position="237"/>
        <end position="259"/>
    </location>
</feature>
<dbReference type="Proteomes" id="UP000178925">
    <property type="component" value="Unassembled WGS sequence"/>
</dbReference>
<evidence type="ECO:0000313" key="2">
    <source>
        <dbReference type="EMBL" id="OGF28142.1"/>
    </source>
</evidence>
<feature type="transmembrane region" description="Helical" evidence="1">
    <location>
        <begin position="5"/>
        <end position="23"/>
    </location>
</feature>
<proteinExistence type="predicted"/>
<feature type="transmembrane region" description="Helical" evidence="1">
    <location>
        <begin position="43"/>
        <end position="66"/>
    </location>
</feature>
<gene>
    <name evidence="2" type="ORF">A2242_03755</name>
</gene>
<accession>A0A1F5SN68</accession>
<feature type="transmembrane region" description="Helical" evidence="1">
    <location>
        <begin position="78"/>
        <end position="100"/>
    </location>
</feature>
<feature type="transmembrane region" description="Helical" evidence="1">
    <location>
        <begin position="295"/>
        <end position="312"/>
    </location>
</feature>
<sequence length="315" mass="33670">MKINAVATIAAVLGGGWVVWTLLEGVMKILSTTLQKVIGNVNLRFADVAFFTLLIGLVQTIGSIGWHRNRPKSTGRKALAGTCLYGGITTASTLLGPMAYALGADMTAHVFVLSMFVLPGLLIDRVVFHKSPSPHQWAGIVVGVMAAYVMLAPTAEGMRGLPPWLFLSFSMMIVLAIAQGISQFISREKINNGKPNPYFTSPMGRNYYGGLTTSVIAGSIWLVCHLCLYAPLPSLTVIVSGLLTGGIVIIMWVANAHSYSDNKAILGAKKTIMNGCYLGGVTIVGFAVFGQPLTAEKLIGILLFLVSFPLLIKQR</sequence>
<dbReference type="InterPro" id="IPR037185">
    <property type="entry name" value="EmrE-like"/>
</dbReference>
<dbReference type="STRING" id="1797995.A2242_03755"/>
<feature type="transmembrane region" description="Helical" evidence="1">
    <location>
        <begin position="207"/>
        <end position="231"/>
    </location>
</feature>
<organism evidence="2 3">
    <name type="scientific">Candidatus Falkowbacteria bacterium RIFOXYA2_FULL_47_9</name>
    <dbReference type="NCBI Taxonomy" id="1797995"/>
    <lineage>
        <taxon>Bacteria</taxon>
        <taxon>Candidatus Falkowiibacteriota</taxon>
    </lineage>
</organism>